<dbReference type="InterPro" id="IPR000485">
    <property type="entry name" value="AsnC-type_HTH_dom"/>
</dbReference>
<feature type="region of interest" description="Disordered" evidence="4">
    <location>
        <begin position="1"/>
        <end position="25"/>
    </location>
</feature>
<keyword evidence="7" id="KW-1185">Reference proteome</keyword>
<reference evidence="7" key="1">
    <citation type="journal article" date="2019" name="Int. J. Syst. Evol. Microbiol.">
        <title>The Global Catalogue of Microorganisms (GCM) 10K type strain sequencing project: providing services to taxonomists for standard genome sequencing and annotation.</title>
        <authorList>
            <consortium name="The Broad Institute Genomics Platform"/>
            <consortium name="The Broad Institute Genome Sequencing Center for Infectious Disease"/>
            <person name="Wu L."/>
            <person name="Ma J."/>
        </authorList>
    </citation>
    <scope>NUCLEOTIDE SEQUENCE [LARGE SCALE GENOMIC DNA]</scope>
    <source>
        <strain evidence="7">CCUG 55328</strain>
    </source>
</reference>
<dbReference type="InterPro" id="IPR000835">
    <property type="entry name" value="HTH_MarR-typ"/>
</dbReference>
<feature type="domain" description="HTH marR-type" evidence="5">
    <location>
        <begin position="32"/>
        <end position="164"/>
    </location>
</feature>
<evidence type="ECO:0000313" key="7">
    <source>
        <dbReference type="Proteomes" id="UP001597151"/>
    </source>
</evidence>
<dbReference type="PROSITE" id="PS50995">
    <property type="entry name" value="HTH_MARR_2"/>
    <property type="match status" value="1"/>
</dbReference>
<evidence type="ECO:0000259" key="5">
    <source>
        <dbReference type="PROSITE" id="PS50995"/>
    </source>
</evidence>
<dbReference type="SMART" id="SM00347">
    <property type="entry name" value="HTH_MARR"/>
    <property type="match status" value="1"/>
</dbReference>
<dbReference type="EMBL" id="JBHTKR010000001">
    <property type="protein sequence ID" value="MFD1193702.1"/>
    <property type="molecule type" value="Genomic_DNA"/>
</dbReference>
<dbReference type="PANTHER" id="PTHR33164">
    <property type="entry name" value="TRANSCRIPTIONAL REGULATOR, MARR FAMILY"/>
    <property type="match status" value="1"/>
</dbReference>
<feature type="compositionally biased region" description="Polar residues" evidence="4">
    <location>
        <begin position="1"/>
        <end position="21"/>
    </location>
</feature>
<dbReference type="SUPFAM" id="SSF46785">
    <property type="entry name" value="Winged helix' DNA-binding domain"/>
    <property type="match status" value="1"/>
</dbReference>
<sequence>MLRQSNDILASETGSAQNGAPSTWGIDMTSRSESALITLRRIMHVTDTNARALARRTGLTLAQMIVLEIVAEDDRTTPKEIARRSGVSQATITSLIDKLEARGLVTRRRSVQDRRLIRVAATEEGRRLLANAPNPLYAAFSARFEGLPEWEQLMLMSALERVAGLMNADAVEALPQVDEARAASM</sequence>
<dbReference type="Proteomes" id="UP001597151">
    <property type="component" value="Unassembled WGS sequence"/>
</dbReference>
<dbReference type="RefSeq" id="WP_380789003.1">
    <property type="nucleotide sequence ID" value="NZ_JBHTKR010000001.1"/>
</dbReference>
<dbReference type="PROSITE" id="PS01117">
    <property type="entry name" value="HTH_MARR_1"/>
    <property type="match status" value="1"/>
</dbReference>
<dbReference type="PRINTS" id="PR00598">
    <property type="entry name" value="HTHMARR"/>
</dbReference>
<dbReference type="InterPro" id="IPR036390">
    <property type="entry name" value="WH_DNA-bd_sf"/>
</dbReference>
<evidence type="ECO:0000256" key="1">
    <source>
        <dbReference type="ARBA" id="ARBA00023015"/>
    </source>
</evidence>
<dbReference type="Pfam" id="PF12802">
    <property type="entry name" value="MarR_2"/>
    <property type="match status" value="1"/>
</dbReference>
<comment type="caution">
    <text evidence="6">The sequence shown here is derived from an EMBL/GenBank/DDBJ whole genome shotgun (WGS) entry which is preliminary data.</text>
</comment>
<evidence type="ECO:0000256" key="2">
    <source>
        <dbReference type="ARBA" id="ARBA00023125"/>
    </source>
</evidence>
<dbReference type="InterPro" id="IPR023187">
    <property type="entry name" value="Tscrpt_reg_MarR-type_CS"/>
</dbReference>
<dbReference type="InterPro" id="IPR039422">
    <property type="entry name" value="MarR/SlyA-like"/>
</dbReference>
<protein>
    <submittedName>
        <fullName evidence="6">MarR family winged helix-turn-helix transcriptional regulator</fullName>
    </submittedName>
</protein>
<gene>
    <name evidence="6" type="ORF">ACFQ3C_03330</name>
</gene>
<dbReference type="Gene3D" id="1.10.10.10">
    <property type="entry name" value="Winged helix-like DNA-binding domain superfamily/Winged helix DNA-binding domain"/>
    <property type="match status" value="1"/>
</dbReference>
<evidence type="ECO:0000256" key="4">
    <source>
        <dbReference type="SAM" id="MobiDB-lite"/>
    </source>
</evidence>
<dbReference type="CDD" id="cd00090">
    <property type="entry name" value="HTH_ARSR"/>
    <property type="match status" value="1"/>
</dbReference>
<keyword evidence="3" id="KW-0804">Transcription</keyword>
<dbReference type="PRINTS" id="PR00033">
    <property type="entry name" value="HTHASNC"/>
</dbReference>
<proteinExistence type="predicted"/>
<evidence type="ECO:0000313" key="6">
    <source>
        <dbReference type="EMBL" id="MFD1193702.1"/>
    </source>
</evidence>
<keyword evidence="1" id="KW-0805">Transcription regulation</keyword>
<organism evidence="6 7">
    <name type="scientific">Seohaeicola saemankumensis</name>
    <dbReference type="NCBI Taxonomy" id="481181"/>
    <lineage>
        <taxon>Bacteria</taxon>
        <taxon>Pseudomonadati</taxon>
        <taxon>Pseudomonadota</taxon>
        <taxon>Alphaproteobacteria</taxon>
        <taxon>Rhodobacterales</taxon>
        <taxon>Roseobacteraceae</taxon>
        <taxon>Seohaeicola</taxon>
    </lineage>
</organism>
<evidence type="ECO:0000256" key="3">
    <source>
        <dbReference type="ARBA" id="ARBA00023163"/>
    </source>
</evidence>
<name>A0ABW3T9U5_9RHOB</name>
<accession>A0ABW3T9U5</accession>
<dbReference type="InterPro" id="IPR036388">
    <property type="entry name" value="WH-like_DNA-bd_sf"/>
</dbReference>
<dbReference type="InterPro" id="IPR011991">
    <property type="entry name" value="ArsR-like_HTH"/>
</dbReference>
<dbReference type="PANTHER" id="PTHR33164:SF89">
    <property type="entry name" value="MARR FAMILY REGULATORY PROTEIN"/>
    <property type="match status" value="1"/>
</dbReference>
<keyword evidence="2" id="KW-0238">DNA-binding</keyword>